<evidence type="ECO:0000313" key="2">
    <source>
        <dbReference type="Proteomes" id="UP000307720"/>
    </source>
</evidence>
<reference evidence="1" key="1">
    <citation type="submission" date="2019-04" db="EMBL/GenBank/DDBJ databases">
        <title>Microbes associate with the intestines of laboratory mice.</title>
        <authorList>
            <person name="Navarre W."/>
            <person name="Wong E."/>
            <person name="Huang K."/>
            <person name="Tropini C."/>
            <person name="Ng K."/>
            <person name="Yu B."/>
        </authorList>
    </citation>
    <scope>NUCLEOTIDE SEQUENCE</scope>
    <source>
        <strain evidence="1">NM72_1-8</strain>
    </source>
</reference>
<comment type="caution">
    <text evidence="1">The sequence shown here is derived from an EMBL/GenBank/DDBJ whole genome shotgun (WGS) entry which is preliminary data.</text>
</comment>
<dbReference type="EMBL" id="SRZB01000005">
    <property type="protein sequence ID" value="TGX99748.1"/>
    <property type="molecule type" value="Genomic_DNA"/>
</dbReference>
<protein>
    <submittedName>
        <fullName evidence="1">Hybrid sensor histidine kinase/response regulator</fullName>
    </submittedName>
</protein>
<organism evidence="1 2">
    <name type="scientific">Hominisplanchenecus murintestinalis</name>
    <dbReference type="NCBI Taxonomy" id="2941517"/>
    <lineage>
        <taxon>Bacteria</taxon>
        <taxon>Bacillati</taxon>
        <taxon>Bacillota</taxon>
        <taxon>Clostridia</taxon>
        <taxon>Lachnospirales</taxon>
        <taxon>Lachnospiraceae</taxon>
        <taxon>Hominisplanchenecus</taxon>
    </lineage>
</organism>
<name>A0AC61R1S8_9FIRM</name>
<proteinExistence type="predicted"/>
<gene>
    <name evidence="1" type="ORF">E5357_04515</name>
</gene>
<dbReference type="Proteomes" id="UP000307720">
    <property type="component" value="Unassembled WGS sequence"/>
</dbReference>
<sequence length="1045" mass="118377">MYHCHIHFYLVGGLCREFEIIKEMPPLEHFTHEFFESGQPEDILTGRADVILADLRSMEAGVALQALAAGKTKEAELILLADKEQLVLLADSLEEVKDIWTAPMTEEETGFRFLRWQQSYKQSKDFWETSQYLEATINNVPNLIWYKDKQGIHEKVNDSFCQTVNKTKKQIEGRGHAYIWDVEQDDPACIESEREVMSRRETCVSEETIQTGTGERLLTTYKSPLYDIDGSVMGTVGVAIDVTQEHAYKQEIIQKNHTLETIFTTMDCGVMCHTVDGSHILSINRAALEILGYKSQEELEADGFDMVASSVVAEDREGLRESIRELQKEGDSISVEYRVCHRDGGIRHVMGNVKLLKEKGALLYQRFLLDCTAQKQQEKENERRQMELIHALSIDYNLVCFFDLHTGKGKVLRIDDESGRLGEIFSGVLSLEECMEVYIQKFVYEEDKDMVREAASRARLKRELAESKQCYMNYRAFKNGEMEYFQMKAVRTGTWGESHCIVLGFRSVDEEMRSEMEKKNLLEDALLQANRASHAKSIFLSNMSHDIRTPMNAIVGFTALAITHVDSRERVEEYLKKIMTSGNHLLSLINDVLDMSRIESGKMHLEEKPCRLPDILHGLRNIVQADIHAKQLELYIDTVDVINEEIYCDKLRLNQVFLNLLSNAVKYTGPGGIISMRIIQKPGAPAGWADYEFHIKDTGIGMSAEFVKHIFEPFEREKNTTVSGIQGTGLGMAITQNIVDMMNGSISVKSEQGVGTEFIVAVTFRIHAGKKEQQDIPELKNCRALVVDDDFNTCDSVSYMLGQIGMRAEWTLSGKEAVLRTRQAVMRGDDYCVYIIDWLLPDMNGIEVTRRIRKEMGENVPIIVLTAYDWSDVEDEAKEAGVTAFCSKPLFMSELRSCLYSIVNTEEEKIVDSSVDMKFSTGHILLVEDNELNQEIAVEILGDAGFSTDVAENGKIAVEMLAASEPGYYQLVLMDIQMPVMNGYEAAKAIRKLESQELASVPILAMTANAFEEDRQEALRCGMNGHLPKPIDVENLYSTLKEILD</sequence>
<keyword evidence="1" id="KW-0418">Kinase</keyword>
<keyword evidence="2" id="KW-1185">Reference proteome</keyword>
<evidence type="ECO:0000313" key="1">
    <source>
        <dbReference type="EMBL" id="TGX99748.1"/>
    </source>
</evidence>
<keyword evidence="1" id="KW-0808">Transferase</keyword>
<accession>A0AC61R1S8</accession>